<dbReference type="AlphaFoldDB" id="A0AAF0I3Z5"/>
<dbReference type="GO" id="GO:0000160">
    <property type="term" value="P:phosphorelay signal transduction system"/>
    <property type="evidence" value="ECO:0007669"/>
    <property type="project" value="InterPro"/>
</dbReference>
<organism evidence="5 6">
    <name type="scientific">Synoicihabitans lomoniglobus</name>
    <dbReference type="NCBI Taxonomy" id="2909285"/>
    <lineage>
        <taxon>Bacteria</taxon>
        <taxon>Pseudomonadati</taxon>
        <taxon>Verrucomicrobiota</taxon>
        <taxon>Opitutia</taxon>
        <taxon>Opitutales</taxon>
        <taxon>Opitutaceae</taxon>
        <taxon>Synoicihabitans</taxon>
    </lineage>
</organism>
<dbReference type="GO" id="GO:0003677">
    <property type="term" value="F:DNA binding"/>
    <property type="evidence" value="ECO:0007669"/>
    <property type="project" value="UniProtKB-KW"/>
</dbReference>
<dbReference type="CDD" id="cd00156">
    <property type="entry name" value="REC"/>
    <property type="match status" value="1"/>
</dbReference>
<proteinExistence type="predicted"/>
<dbReference type="SUPFAM" id="SSF52172">
    <property type="entry name" value="CheY-like"/>
    <property type="match status" value="1"/>
</dbReference>
<evidence type="ECO:0000256" key="2">
    <source>
        <dbReference type="ARBA" id="ARBA00023125"/>
    </source>
</evidence>
<name>A0AAF0I3Z5_9BACT</name>
<keyword evidence="2 5" id="KW-0238">DNA-binding</keyword>
<dbReference type="GO" id="GO:0006355">
    <property type="term" value="P:regulation of DNA-templated transcription"/>
    <property type="evidence" value="ECO:0007669"/>
    <property type="project" value="InterPro"/>
</dbReference>
<dbReference type="SUPFAM" id="SSF46894">
    <property type="entry name" value="C-terminal effector domain of the bipartite response regulators"/>
    <property type="match status" value="1"/>
</dbReference>
<dbReference type="Proteomes" id="UP001218638">
    <property type="component" value="Chromosome"/>
</dbReference>
<evidence type="ECO:0000313" key="6">
    <source>
        <dbReference type="Proteomes" id="UP001218638"/>
    </source>
</evidence>
<dbReference type="Pfam" id="PF00196">
    <property type="entry name" value="GerE"/>
    <property type="match status" value="1"/>
</dbReference>
<dbReference type="Pfam" id="PF00072">
    <property type="entry name" value="Response_reg"/>
    <property type="match status" value="1"/>
</dbReference>
<dbReference type="EMBL" id="CP119075">
    <property type="protein sequence ID" value="WED66568.1"/>
    <property type="molecule type" value="Genomic_DNA"/>
</dbReference>
<dbReference type="InterPro" id="IPR039420">
    <property type="entry name" value="WalR-like"/>
</dbReference>
<dbReference type="PANTHER" id="PTHR43214">
    <property type="entry name" value="TWO-COMPONENT RESPONSE REGULATOR"/>
    <property type="match status" value="1"/>
</dbReference>
<dbReference type="Gene3D" id="3.40.50.2300">
    <property type="match status" value="1"/>
</dbReference>
<dbReference type="InterPro" id="IPR001789">
    <property type="entry name" value="Sig_transdc_resp-reg_receiver"/>
</dbReference>
<evidence type="ECO:0000313" key="5">
    <source>
        <dbReference type="EMBL" id="WED66568.1"/>
    </source>
</evidence>
<evidence type="ECO:0000259" key="4">
    <source>
        <dbReference type="PROSITE" id="PS50043"/>
    </source>
</evidence>
<dbReference type="SMART" id="SM00421">
    <property type="entry name" value="HTH_LUXR"/>
    <property type="match status" value="1"/>
</dbReference>
<keyword evidence="3" id="KW-0804">Transcription</keyword>
<keyword evidence="6" id="KW-1185">Reference proteome</keyword>
<dbReference type="PANTHER" id="PTHR43214:SF41">
    <property type="entry name" value="NITRATE_NITRITE RESPONSE REGULATOR PROTEIN NARP"/>
    <property type="match status" value="1"/>
</dbReference>
<protein>
    <submittedName>
        <fullName evidence="5">DNA-binding response regulator</fullName>
    </submittedName>
</protein>
<feature type="domain" description="HTH luxR-type" evidence="4">
    <location>
        <begin position="195"/>
        <end position="260"/>
    </location>
</feature>
<evidence type="ECO:0000256" key="3">
    <source>
        <dbReference type="ARBA" id="ARBA00023163"/>
    </source>
</evidence>
<gene>
    <name evidence="5" type="ORF">PXH66_06860</name>
</gene>
<dbReference type="PRINTS" id="PR00038">
    <property type="entry name" value="HTHLUXR"/>
</dbReference>
<dbReference type="PROSITE" id="PS50043">
    <property type="entry name" value="HTH_LUXR_2"/>
    <property type="match status" value="1"/>
</dbReference>
<keyword evidence="1" id="KW-0805">Transcription regulation</keyword>
<sequence length="305" mass="34046">MQVHQIEVFARLAHYPNTLTESLAGSRIAYMLHLSTPTSNSPKALRILIVEEFGWLASLLRENQAHPNLRAFSKAKLSSISVEVEWKQSCAEALVATRIIQPDLIIVEVGLPDGCGTEIVDSLLTDSPHSRILGFSALMNERTVKRIVAARFHGFIPKSYSTVTELRIAIPMLLRGESYYSPIFDCLRKKLLRDPQFHGHFLTNRELEVLEFVAQGFDDAEVAEALMIATGTAHKHRQSLMRKLDVRTSLKLLRRALQLGYGRITSPTLSPEMTQIIESPRKSTDTLCFSDAIEGSVAAPTFPAH</sequence>
<dbReference type="InterPro" id="IPR011006">
    <property type="entry name" value="CheY-like_superfamily"/>
</dbReference>
<accession>A0AAF0I3Z5</accession>
<dbReference type="InterPro" id="IPR016032">
    <property type="entry name" value="Sig_transdc_resp-reg_C-effctor"/>
</dbReference>
<evidence type="ECO:0000256" key="1">
    <source>
        <dbReference type="ARBA" id="ARBA00023015"/>
    </source>
</evidence>
<dbReference type="CDD" id="cd06170">
    <property type="entry name" value="LuxR_C_like"/>
    <property type="match status" value="1"/>
</dbReference>
<reference evidence="5" key="1">
    <citation type="submission" date="2023-03" db="EMBL/GenBank/DDBJ databases">
        <title>Lomoglobus Profundus gen. nov., sp. nov., a novel member of the phylum Verrucomicrobia, isolated from deep-marine sediment of South China Sea.</title>
        <authorList>
            <person name="Ahmad T."/>
            <person name="Ishaq S.E."/>
            <person name="Wang F."/>
        </authorList>
    </citation>
    <scope>NUCLEOTIDE SEQUENCE</scope>
    <source>
        <strain evidence="5">LMO-M01</strain>
    </source>
</reference>
<dbReference type="KEGG" id="slom:PXH66_06860"/>
<dbReference type="InterPro" id="IPR000792">
    <property type="entry name" value="Tscrpt_reg_LuxR_C"/>
</dbReference>
<dbReference type="RefSeq" id="WP_330932286.1">
    <property type="nucleotide sequence ID" value="NZ_CP119075.1"/>
</dbReference>